<dbReference type="AlphaFoldDB" id="Q9S8H8"/>
<dbReference type="InterPro" id="IPR036404">
    <property type="entry name" value="Jacalin-like_lectin_dom_sf"/>
</dbReference>
<dbReference type="Gene3D" id="2.100.10.30">
    <property type="entry name" value="Jacalin-like lectin domain"/>
    <property type="match status" value="1"/>
</dbReference>
<evidence type="ECO:0000256" key="2">
    <source>
        <dbReference type="ARBA" id="ARBA00022734"/>
    </source>
</evidence>
<feature type="domain" description="Jacalin-type lectin" evidence="3">
    <location>
        <begin position="1"/>
        <end position="20"/>
    </location>
</feature>
<name>Q9S8H8_BRANA</name>
<organism>
    <name type="scientific">Brassica napus</name>
    <name type="common">Rape</name>
    <dbReference type="NCBI Taxonomy" id="3708"/>
    <lineage>
        <taxon>Eukaryota</taxon>
        <taxon>Viridiplantae</taxon>
        <taxon>Streptophyta</taxon>
        <taxon>Embryophyta</taxon>
        <taxon>Tracheophyta</taxon>
        <taxon>Spermatophyta</taxon>
        <taxon>Magnoliopsida</taxon>
        <taxon>eudicotyledons</taxon>
        <taxon>Gunneridae</taxon>
        <taxon>Pentapetalae</taxon>
        <taxon>rosids</taxon>
        <taxon>malvids</taxon>
        <taxon>Brassicales</taxon>
        <taxon>Brassicaceae</taxon>
        <taxon>Brassiceae</taxon>
        <taxon>Brassica</taxon>
    </lineage>
</organism>
<dbReference type="SUPFAM" id="SSF51101">
    <property type="entry name" value="Mannose-binding lectins"/>
    <property type="match status" value="1"/>
</dbReference>
<evidence type="ECO:0000259" key="3">
    <source>
        <dbReference type="PROSITE" id="PS51752"/>
    </source>
</evidence>
<protein>
    <submittedName>
        <fullName>Myrosinase-binding protein 50</fullName>
    </submittedName>
</protein>
<sequence>LIGFHGRAGHAIDAIGAYFD</sequence>
<comment type="similarity">
    <text evidence="1">Belongs to the jacalin lectin family.</text>
</comment>
<dbReference type="GO" id="GO:0030246">
    <property type="term" value="F:carbohydrate binding"/>
    <property type="evidence" value="ECO:0007669"/>
    <property type="project" value="UniProtKB-KW"/>
</dbReference>
<accession>Q9S8H8</accession>
<proteinExistence type="inferred from homology"/>
<keyword evidence="2" id="KW-0430">Lectin</keyword>
<dbReference type="PROSITE" id="PS51752">
    <property type="entry name" value="JACALIN_LECTIN"/>
    <property type="match status" value="1"/>
</dbReference>
<dbReference type="Pfam" id="PF01419">
    <property type="entry name" value="Jacalin"/>
    <property type="match status" value="1"/>
</dbReference>
<reference key="1">
    <citation type="journal article" date="1995" name="Planta">
        <authorList>
            <person name="Falk A."/>
            <person name="Taipalensuu J."/>
            <person name="Ek B."/>
            <person name="Lenman M."/>
            <person name="Rask L."/>
        </authorList>
    </citation>
    <scope>PROTEIN SEQUENCE</scope>
</reference>
<dbReference type="InterPro" id="IPR001229">
    <property type="entry name" value="Jacalin-like_lectin_dom"/>
</dbReference>
<evidence type="ECO:0000256" key="1">
    <source>
        <dbReference type="ARBA" id="ARBA00006568"/>
    </source>
</evidence>